<evidence type="ECO:0000313" key="10">
    <source>
        <dbReference type="EMBL" id="ATZ16444.1"/>
    </source>
</evidence>
<evidence type="ECO:0000256" key="6">
    <source>
        <dbReference type="ARBA" id="ARBA00023146"/>
    </source>
</evidence>
<dbReference type="GO" id="GO:0003723">
    <property type="term" value="F:RNA binding"/>
    <property type="evidence" value="ECO:0007669"/>
    <property type="project" value="UniProtKB-KW"/>
</dbReference>
<keyword evidence="8" id="KW-0963">Cytoplasm</keyword>
<dbReference type="Pfam" id="PF22421">
    <property type="entry name" value="SYY_C-terminal"/>
    <property type="match status" value="1"/>
</dbReference>
<sequence length="416" mass="47148">MNLIEDLKWRGLLKDISNEEKFLKAQKEHRAAYCGFDPTATSLHVGHLIPMTMLERFRQAGFAPIALLGGGTALIGDPSFKAQERVLLTPETVAHNAEIITKQMKKIIPDVEFMNNYQWLGNLSMVDYLREVGKDFNIAYLLAKEIIATRIQNGLSVTEFLYTTLQADDFYQLYVHQNCFVQIGGSDQWGNITSGLDYIGAKVGKKESQACGLTIPLLTKKDGKKFGKTESGAIWLDSQKTSEYEFYQFWLNQTDEDAFQFLKFFTFLDKKTVDKLEQESQQNPKAKILQKTLAKEMTLFVHGQSGLEKAEKLTNAFFQGTIDQLSPELMHLAFKSLPISSVTSDGNVWDLLLETHAAQSKREANEFLSAKAIRINGETVIDGNQKIQSFPLINDEYLLVKRGKKRYFLAKIKNLN</sequence>
<dbReference type="Proteomes" id="UP000232222">
    <property type="component" value="Chromosome"/>
</dbReference>
<dbReference type="Gene3D" id="3.40.50.620">
    <property type="entry name" value="HUPs"/>
    <property type="match status" value="1"/>
</dbReference>
<comment type="subcellular location">
    <subcellularLocation>
        <location evidence="8">Cytoplasm</location>
    </subcellularLocation>
</comment>
<dbReference type="SUPFAM" id="SSF55174">
    <property type="entry name" value="Alpha-L RNA-binding motif"/>
    <property type="match status" value="1"/>
</dbReference>
<keyword evidence="2 8" id="KW-0547">Nucleotide-binding</keyword>
<reference evidence="10 11" key="1">
    <citation type="submission" date="2017-11" db="EMBL/GenBank/DDBJ databases">
        <title>Genome sequence of Entomoplasma freundtii BARC 318 (ATCC 51999).</title>
        <authorList>
            <person name="Lo W.-S."/>
            <person name="Gasparich G.E."/>
            <person name="Kuo C.-H."/>
        </authorList>
    </citation>
    <scope>NUCLEOTIDE SEQUENCE [LARGE SCALE GENOMIC DNA]</scope>
    <source>
        <strain evidence="10 11">BARC 318</strain>
    </source>
</reference>
<evidence type="ECO:0000259" key="9">
    <source>
        <dbReference type="Pfam" id="PF22421"/>
    </source>
</evidence>
<evidence type="ECO:0000256" key="5">
    <source>
        <dbReference type="ARBA" id="ARBA00022917"/>
    </source>
</evidence>
<feature type="short sequence motif" description="'HIGH' region" evidence="8">
    <location>
        <begin position="38"/>
        <end position="47"/>
    </location>
</feature>
<evidence type="ECO:0000256" key="2">
    <source>
        <dbReference type="ARBA" id="ARBA00022741"/>
    </source>
</evidence>
<evidence type="ECO:0000313" key="11">
    <source>
        <dbReference type="Proteomes" id="UP000232222"/>
    </source>
</evidence>
<accession>A0A2K8NRP9</accession>
<dbReference type="PANTHER" id="PTHR11766">
    <property type="entry name" value="TYROSYL-TRNA SYNTHETASE"/>
    <property type="match status" value="1"/>
</dbReference>
<dbReference type="InterPro" id="IPR036986">
    <property type="entry name" value="S4_RNA-bd_sf"/>
</dbReference>
<gene>
    <name evidence="8 10" type="primary">tyrS</name>
    <name evidence="10" type="ORF">EFREU_v1c04180</name>
</gene>
<protein>
    <recommendedName>
        <fullName evidence="8">Tyrosine--tRNA ligase</fullName>
        <ecNumber evidence="8">6.1.1.1</ecNumber>
    </recommendedName>
    <alternativeName>
        <fullName evidence="8">Tyrosyl-tRNA synthetase</fullName>
        <shortName evidence="8">TyrRS</shortName>
    </alternativeName>
</protein>
<dbReference type="EMBL" id="CP024962">
    <property type="protein sequence ID" value="ATZ16444.1"/>
    <property type="molecule type" value="Genomic_DNA"/>
</dbReference>
<dbReference type="PROSITE" id="PS50889">
    <property type="entry name" value="S4"/>
    <property type="match status" value="1"/>
</dbReference>
<dbReference type="CDD" id="cd00805">
    <property type="entry name" value="TyrRS_core"/>
    <property type="match status" value="1"/>
</dbReference>
<dbReference type="InterPro" id="IPR054608">
    <property type="entry name" value="SYY-like_C"/>
</dbReference>
<evidence type="ECO:0000256" key="7">
    <source>
        <dbReference type="ARBA" id="ARBA00048248"/>
    </source>
</evidence>
<name>A0A2K8NRP9_9MOLU</name>
<dbReference type="HAMAP" id="MF_02006">
    <property type="entry name" value="Tyr_tRNA_synth_type1"/>
    <property type="match status" value="1"/>
</dbReference>
<feature type="short sequence motif" description="'KMSKS' region" evidence="8">
    <location>
        <begin position="225"/>
        <end position="229"/>
    </location>
</feature>
<comment type="function">
    <text evidence="8">Catalyzes the attachment of tyrosine to tRNA(Tyr) in a two-step reaction: tyrosine is first activated by ATP to form Tyr-AMP and then transferred to the acceptor end of tRNA(Tyr).</text>
</comment>
<dbReference type="InterPro" id="IPR002305">
    <property type="entry name" value="aa-tRNA-synth_Ic"/>
</dbReference>
<dbReference type="PRINTS" id="PR01040">
    <property type="entry name" value="TRNASYNTHTYR"/>
</dbReference>
<dbReference type="AlphaFoldDB" id="A0A2K8NRP9"/>
<feature type="binding site" evidence="8">
    <location>
        <position position="162"/>
    </location>
    <ligand>
        <name>L-tyrosine</name>
        <dbReference type="ChEBI" id="CHEBI:58315"/>
    </ligand>
</feature>
<organism evidence="10 11">
    <name type="scientific">Entomoplasma freundtii</name>
    <dbReference type="NCBI Taxonomy" id="74700"/>
    <lineage>
        <taxon>Bacteria</taxon>
        <taxon>Bacillati</taxon>
        <taxon>Mycoplasmatota</taxon>
        <taxon>Mollicutes</taxon>
        <taxon>Entomoplasmatales</taxon>
        <taxon>Entomoplasmataceae</taxon>
        <taxon>Entomoplasma</taxon>
    </lineage>
</organism>
<dbReference type="InterPro" id="IPR024107">
    <property type="entry name" value="Tyr-tRNA-ligase_bac_1"/>
</dbReference>
<dbReference type="Gene3D" id="1.10.240.10">
    <property type="entry name" value="Tyrosyl-Transfer RNA Synthetase"/>
    <property type="match status" value="1"/>
</dbReference>
<dbReference type="InterPro" id="IPR002307">
    <property type="entry name" value="Tyr-tRNA-ligase"/>
</dbReference>
<dbReference type="Gene3D" id="3.10.290.10">
    <property type="entry name" value="RNA-binding S4 domain"/>
    <property type="match status" value="1"/>
</dbReference>
<dbReference type="InterPro" id="IPR014729">
    <property type="entry name" value="Rossmann-like_a/b/a_fold"/>
</dbReference>
<evidence type="ECO:0000256" key="4">
    <source>
        <dbReference type="ARBA" id="ARBA00022884"/>
    </source>
</evidence>
<dbReference type="CDD" id="cd00165">
    <property type="entry name" value="S4"/>
    <property type="match status" value="1"/>
</dbReference>
<evidence type="ECO:0000256" key="8">
    <source>
        <dbReference type="HAMAP-Rule" id="MF_02006"/>
    </source>
</evidence>
<feature type="binding site" evidence="8">
    <location>
        <position position="166"/>
    </location>
    <ligand>
        <name>L-tyrosine</name>
        <dbReference type="ChEBI" id="CHEBI:58315"/>
    </ligand>
</feature>
<dbReference type="NCBIfam" id="TIGR00234">
    <property type="entry name" value="tyrS"/>
    <property type="match status" value="1"/>
</dbReference>
<keyword evidence="1 8" id="KW-0436">Ligase</keyword>
<evidence type="ECO:0000256" key="1">
    <source>
        <dbReference type="ARBA" id="ARBA00022598"/>
    </source>
</evidence>
<dbReference type="SUPFAM" id="SSF52374">
    <property type="entry name" value="Nucleotidylyl transferase"/>
    <property type="match status" value="1"/>
</dbReference>
<comment type="catalytic activity">
    <reaction evidence="7 8">
        <text>tRNA(Tyr) + L-tyrosine + ATP = L-tyrosyl-tRNA(Tyr) + AMP + diphosphate + H(+)</text>
        <dbReference type="Rhea" id="RHEA:10220"/>
        <dbReference type="Rhea" id="RHEA-COMP:9706"/>
        <dbReference type="Rhea" id="RHEA-COMP:9707"/>
        <dbReference type="ChEBI" id="CHEBI:15378"/>
        <dbReference type="ChEBI" id="CHEBI:30616"/>
        <dbReference type="ChEBI" id="CHEBI:33019"/>
        <dbReference type="ChEBI" id="CHEBI:58315"/>
        <dbReference type="ChEBI" id="CHEBI:78442"/>
        <dbReference type="ChEBI" id="CHEBI:78536"/>
        <dbReference type="ChEBI" id="CHEBI:456215"/>
        <dbReference type="EC" id="6.1.1.1"/>
    </reaction>
</comment>
<proteinExistence type="inferred from homology"/>
<feature type="binding site" evidence="8">
    <location>
        <position position="228"/>
    </location>
    <ligand>
        <name>ATP</name>
        <dbReference type="ChEBI" id="CHEBI:30616"/>
    </ligand>
</feature>
<feature type="domain" description="Tyrosine--tRNA ligase SYY-like C-terminal" evidence="9">
    <location>
        <begin position="333"/>
        <end position="409"/>
    </location>
</feature>
<dbReference type="PANTHER" id="PTHR11766:SF0">
    <property type="entry name" value="TYROSINE--TRNA LIGASE, MITOCHONDRIAL"/>
    <property type="match status" value="1"/>
</dbReference>
<comment type="subunit">
    <text evidence="8">Homodimer.</text>
</comment>
<dbReference type="GO" id="GO:0006437">
    <property type="term" value="P:tyrosyl-tRNA aminoacylation"/>
    <property type="evidence" value="ECO:0007669"/>
    <property type="project" value="UniProtKB-UniRule"/>
</dbReference>
<dbReference type="GO" id="GO:0004831">
    <property type="term" value="F:tyrosine-tRNA ligase activity"/>
    <property type="evidence" value="ECO:0007669"/>
    <property type="project" value="UniProtKB-UniRule"/>
</dbReference>
<dbReference type="Pfam" id="PF00579">
    <property type="entry name" value="tRNA-synt_1b"/>
    <property type="match status" value="1"/>
</dbReference>
<dbReference type="OrthoDB" id="9804243at2"/>
<keyword evidence="11" id="KW-1185">Reference proteome</keyword>
<dbReference type="InterPro" id="IPR024088">
    <property type="entry name" value="Tyr-tRNA-ligase_bac-type"/>
</dbReference>
<dbReference type="GO" id="GO:0005524">
    <property type="term" value="F:ATP binding"/>
    <property type="evidence" value="ECO:0007669"/>
    <property type="project" value="UniProtKB-UniRule"/>
</dbReference>
<comment type="similarity">
    <text evidence="8">Belongs to the class-I aminoacyl-tRNA synthetase family. TyrS type 1 subfamily.</text>
</comment>
<dbReference type="RefSeq" id="WP_100609418.1">
    <property type="nucleotide sequence ID" value="NZ_CP024962.1"/>
</dbReference>
<evidence type="ECO:0000256" key="3">
    <source>
        <dbReference type="ARBA" id="ARBA00022840"/>
    </source>
</evidence>
<dbReference type="EC" id="6.1.1.1" evidence="8"/>
<dbReference type="FunFam" id="1.10.240.10:FF:000001">
    <property type="entry name" value="Tyrosine--tRNA ligase"/>
    <property type="match status" value="1"/>
</dbReference>
<dbReference type="KEGG" id="efr:EFREU_v1c04180"/>
<keyword evidence="4" id="KW-0694">RNA-binding</keyword>
<dbReference type="GO" id="GO:0005829">
    <property type="term" value="C:cytosol"/>
    <property type="evidence" value="ECO:0007669"/>
    <property type="project" value="TreeGrafter"/>
</dbReference>
<keyword evidence="3 8" id="KW-0067">ATP-binding</keyword>
<feature type="binding site" evidence="8">
    <location>
        <position position="33"/>
    </location>
    <ligand>
        <name>L-tyrosine</name>
        <dbReference type="ChEBI" id="CHEBI:58315"/>
    </ligand>
</feature>
<keyword evidence="6 8" id="KW-0030">Aminoacyl-tRNA synthetase</keyword>
<keyword evidence="5 8" id="KW-0648">Protein biosynthesis</keyword>